<protein>
    <submittedName>
        <fullName evidence="7">Fatty acid binding protein 6</fullName>
    </submittedName>
</protein>
<dbReference type="OrthoDB" id="10016075at2759"/>
<dbReference type="Gene3D" id="2.40.128.20">
    <property type="match status" value="1"/>
</dbReference>
<evidence type="ECO:0000256" key="3">
    <source>
        <dbReference type="ARBA" id="ARBA00022448"/>
    </source>
</evidence>
<evidence type="ECO:0000256" key="5">
    <source>
        <dbReference type="ARBA" id="ARBA00023121"/>
    </source>
</evidence>
<evidence type="ECO:0000259" key="6">
    <source>
        <dbReference type="PROSITE" id="PS00214"/>
    </source>
</evidence>
<dbReference type="PRINTS" id="PR00178">
    <property type="entry name" value="FATTYACIDBP"/>
</dbReference>
<keyword evidence="3" id="KW-0813">Transport</keyword>
<dbReference type="GO" id="GO:0005737">
    <property type="term" value="C:cytoplasm"/>
    <property type="evidence" value="ECO:0007669"/>
    <property type="project" value="UniProtKB-SubCell"/>
</dbReference>
<evidence type="ECO:0000256" key="2">
    <source>
        <dbReference type="ARBA" id="ARBA00008390"/>
    </source>
</evidence>
<dbReference type="InParanoid" id="H3AT08"/>
<comment type="similarity">
    <text evidence="2">Belongs to the calycin superfamily. Fatty-acid binding protein (FABP) family.</text>
</comment>
<reference evidence="7" key="2">
    <citation type="submission" date="2025-08" db="UniProtKB">
        <authorList>
            <consortium name="Ensembl"/>
        </authorList>
    </citation>
    <scope>IDENTIFICATION</scope>
</reference>
<keyword evidence="5" id="KW-0446">Lipid-binding</keyword>
<dbReference type="GeneID" id="102366023"/>
<gene>
    <name evidence="7" type="primary">FABP6</name>
</gene>
<dbReference type="KEGG" id="lcm:102366023"/>
<dbReference type="SUPFAM" id="SSF50814">
    <property type="entry name" value="Lipocalins"/>
    <property type="match status" value="1"/>
</dbReference>
<dbReference type="HOGENOM" id="CLU_113772_4_0_1"/>
<feature type="domain" description="Cytosolic fatty-acid binding proteins" evidence="6">
    <location>
        <begin position="5"/>
        <end position="22"/>
    </location>
</feature>
<accession>H3AT08</accession>
<dbReference type="PANTHER" id="PTHR11955">
    <property type="entry name" value="FATTY ACID BINDING PROTEIN"/>
    <property type="match status" value="1"/>
</dbReference>
<dbReference type="InterPro" id="IPR000463">
    <property type="entry name" value="Fatty_acid-bd"/>
</dbReference>
<dbReference type="Bgee" id="ENSLACG00000011257">
    <property type="expression patterns" value="Expressed in chordate pharynx and 6 other cell types or tissues"/>
</dbReference>
<dbReference type="FunCoup" id="H3AT08">
    <property type="interactions" value="966"/>
</dbReference>
<dbReference type="EMBL" id="AFYH01132211">
    <property type="status" value="NOT_ANNOTATED_CDS"/>
    <property type="molecule type" value="Genomic_DNA"/>
</dbReference>
<keyword evidence="4" id="KW-0963">Cytoplasm</keyword>
<evidence type="ECO:0000313" key="7">
    <source>
        <dbReference type="Ensembl" id="ENSLACP00000012779.1"/>
    </source>
</evidence>
<dbReference type="InterPro" id="IPR031259">
    <property type="entry name" value="ILBP"/>
</dbReference>
<evidence type="ECO:0000256" key="1">
    <source>
        <dbReference type="ARBA" id="ARBA00004496"/>
    </source>
</evidence>
<dbReference type="OMA" id="EMETVGN"/>
<dbReference type="GO" id="GO:0032052">
    <property type="term" value="F:bile acid binding"/>
    <property type="evidence" value="ECO:0007669"/>
    <property type="project" value="Ensembl"/>
</dbReference>
<evidence type="ECO:0000313" key="8">
    <source>
        <dbReference type="Proteomes" id="UP000008672"/>
    </source>
</evidence>
<dbReference type="Pfam" id="PF14651">
    <property type="entry name" value="Lipocalin_7"/>
    <property type="match status" value="1"/>
</dbReference>
<comment type="subcellular location">
    <subcellularLocation>
        <location evidence="1">Cytoplasm</location>
    </subcellularLocation>
</comment>
<reference evidence="8" key="1">
    <citation type="submission" date="2011-08" db="EMBL/GenBank/DDBJ databases">
        <title>The draft genome of Latimeria chalumnae.</title>
        <authorList>
            <person name="Di Palma F."/>
            <person name="Alfoldi J."/>
            <person name="Johnson J."/>
            <person name="Berlin A."/>
            <person name="Gnerre S."/>
            <person name="Jaffe D."/>
            <person name="MacCallum I."/>
            <person name="Young S."/>
            <person name="Walker B.J."/>
            <person name="Lander E."/>
            <person name="Lindblad-Toh K."/>
        </authorList>
    </citation>
    <scope>NUCLEOTIDE SEQUENCE [LARGE SCALE GENOMIC DNA]</scope>
    <source>
        <strain evidence="8">Wild caught</strain>
    </source>
</reference>
<dbReference type="RefSeq" id="XP_006002650.1">
    <property type="nucleotide sequence ID" value="XM_006002588.2"/>
</dbReference>
<dbReference type="Ensembl" id="ENSLACT00000012873.1">
    <property type="protein sequence ID" value="ENSLACP00000012779.1"/>
    <property type="gene ID" value="ENSLACG00000011257.1"/>
</dbReference>
<proteinExistence type="inferred from homology"/>
<dbReference type="eggNOG" id="KOG4015">
    <property type="taxonomic scope" value="Eukaryota"/>
</dbReference>
<dbReference type="AlphaFoldDB" id="H3AT08"/>
<evidence type="ECO:0000256" key="4">
    <source>
        <dbReference type="ARBA" id="ARBA00022490"/>
    </source>
</evidence>
<dbReference type="InterPro" id="IPR012674">
    <property type="entry name" value="Calycin"/>
</dbReference>
<reference evidence="7" key="3">
    <citation type="submission" date="2025-09" db="UniProtKB">
        <authorList>
            <consortium name="Ensembl"/>
        </authorList>
    </citation>
    <scope>IDENTIFICATION</scope>
</reference>
<dbReference type="GeneTree" id="ENSGT00940000157139"/>
<keyword evidence="8" id="KW-1185">Reference proteome</keyword>
<dbReference type="STRING" id="7897.ENSLACP00000012779"/>
<dbReference type="CTD" id="2172"/>
<dbReference type="PROSITE" id="PS00214">
    <property type="entry name" value="FABP"/>
    <property type="match status" value="1"/>
</dbReference>
<dbReference type="Proteomes" id="UP000008672">
    <property type="component" value="Unassembled WGS sequence"/>
</dbReference>
<organism evidence="7 8">
    <name type="scientific">Latimeria chalumnae</name>
    <name type="common">Coelacanth</name>
    <dbReference type="NCBI Taxonomy" id="7897"/>
    <lineage>
        <taxon>Eukaryota</taxon>
        <taxon>Metazoa</taxon>
        <taxon>Chordata</taxon>
        <taxon>Craniata</taxon>
        <taxon>Vertebrata</taxon>
        <taxon>Euteleostomi</taxon>
        <taxon>Coelacanthiformes</taxon>
        <taxon>Coelacanthidae</taxon>
        <taxon>Latimeria</taxon>
    </lineage>
</organism>
<name>H3AT08_LATCH</name>
<sequence length="127" mass="14329">MAYSGKFEVESQENYDDFMKLLNIPADVAEKGRNFKIVTEIIQNGNDFTWSQIYPGGHTMTNKFVIDKESEMETMAGKKFKATVTMEGGKITVRFPKYEHTAEVSGDKLIECSTAGGITFKRVSKRI</sequence>
<dbReference type="GO" id="GO:0008289">
    <property type="term" value="F:lipid binding"/>
    <property type="evidence" value="ECO:0007669"/>
    <property type="project" value="UniProtKB-KW"/>
</dbReference>
<dbReference type="FunFam" id="2.40.128.20:FF:000006">
    <property type="entry name" value="Fatty acid-binding protein, liver"/>
    <property type="match status" value="1"/>
</dbReference>